<sequence length="171" mass="19586">MIYPIVKFGDPVLEREAEDVHDFDTPELDQFIEDMFDSMYAAKGVGLAAPQIGFSRKIAVIDCSNGENPDEKLVLINPKVVKTEGKQVGEEGCLSIPKFREQVRRAKRVTVRARNAKGEEYEMIGEDLLARAFQHETDHLYGRLYITHISALKRDLMKRKIRKLQHAGQWD</sequence>
<proteinExistence type="inferred from homology"/>
<keyword evidence="2 3" id="KW-0378">Hydrolase</keyword>
<evidence type="ECO:0000256" key="1">
    <source>
        <dbReference type="ARBA" id="ARBA00010759"/>
    </source>
</evidence>
<dbReference type="Gene3D" id="3.90.45.10">
    <property type="entry name" value="Peptide deformylase"/>
    <property type="match status" value="1"/>
</dbReference>
<dbReference type="Pfam" id="PF01327">
    <property type="entry name" value="Pep_deformylase"/>
    <property type="match status" value="1"/>
</dbReference>
<dbReference type="GO" id="GO:0046872">
    <property type="term" value="F:metal ion binding"/>
    <property type="evidence" value="ECO:0007669"/>
    <property type="project" value="UniProtKB-KW"/>
</dbReference>
<comment type="cofactor">
    <cofactor evidence="2">
        <name>Fe(2+)</name>
        <dbReference type="ChEBI" id="CHEBI:29033"/>
    </cofactor>
    <text evidence="2">Binds 1 Fe(2+) ion.</text>
</comment>
<feature type="binding site" evidence="2">
    <location>
        <position position="135"/>
    </location>
    <ligand>
        <name>Fe cation</name>
        <dbReference type="ChEBI" id="CHEBI:24875"/>
    </ligand>
</feature>
<comment type="caution">
    <text evidence="3">The sequence shown here is derived from an EMBL/GenBank/DDBJ whole genome shotgun (WGS) entry which is preliminary data.</text>
</comment>
<feature type="active site" evidence="2">
    <location>
        <position position="136"/>
    </location>
</feature>
<reference evidence="3" key="1">
    <citation type="submission" date="2020-06" db="EMBL/GenBank/DDBJ databases">
        <title>Legume-microbial interactions unlock mineral nutrients during tropical forest succession.</title>
        <authorList>
            <person name="Epihov D.Z."/>
        </authorList>
    </citation>
    <scope>NUCLEOTIDE SEQUENCE [LARGE SCALE GENOMIC DNA]</scope>
    <source>
        <strain evidence="3">Pan2503</strain>
    </source>
</reference>
<name>A0A7V8SV68_9BACT</name>
<dbReference type="Proteomes" id="UP000567293">
    <property type="component" value="Unassembled WGS sequence"/>
</dbReference>
<dbReference type="EMBL" id="JACDQQ010000265">
    <property type="protein sequence ID" value="MBA0083865.1"/>
    <property type="molecule type" value="Genomic_DNA"/>
</dbReference>
<dbReference type="GO" id="GO:0006412">
    <property type="term" value="P:translation"/>
    <property type="evidence" value="ECO:0007669"/>
    <property type="project" value="UniProtKB-UniRule"/>
</dbReference>
<dbReference type="PIRSF" id="PIRSF004749">
    <property type="entry name" value="Pep_def"/>
    <property type="match status" value="1"/>
</dbReference>
<dbReference type="AlphaFoldDB" id="A0A7V8SV68"/>
<evidence type="ECO:0000313" key="3">
    <source>
        <dbReference type="EMBL" id="MBA0083865.1"/>
    </source>
</evidence>
<comment type="catalytic activity">
    <reaction evidence="2">
        <text>N-terminal N-formyl-L-methionyl-[peptide] + H2O = N-terminal L-methionyl-[peptide] + formate</text>
        <dbReference type="Rhea" id="RHEA:24420"/>
        <dbReference type="Rhea" id="RHEA-COMP:10639"/>
        <dbReference type="Rhea" id="RHEA-COMP:10640"/>
        <dbReference type="ChEBI" id="CHEBI:15377"/>
        <dbReference type="ChEBI" id="CHEBI:15740"/>
        <dbReference type="ChEBI" id="CHEBI:49298"/>
        <dbReference type="ChEBI" id="CHEBI:64731"/>
        <dbReference type="EC" id="3.5.1.88"/>
    </reaction>
</comment>
<accession>A0A7V8SV68</accession>
<dbReference type="CDD" id="cd00487">
    <property type="entry name" value="Pep_deformylase"/>
    <property type="match status" value="1"/>
</dbReference>
<feature type="binding site" evidence="2">
    <location>
        <position position="93"/>
    </location>
    <ligand>
        <name>Fe cation</name>
        <dbReference type="ChEBI" id="CHEBI:24875"/>
    </ligand>
</feature>
<dbReference type="EC" id="3.5.1.88" evidence="2"/>
<feature type="binding site" evidence="2">
    <location>
        <position position="139"/>
    </location>
    <ligand>
        <name>Fe cation</name>
        <dbReference type="ChEBI" id="CHEBI:24875"/>
    </ligand>
</feature>
<protein>
    <recommendedName>
        <fullName evidence="2">Peptide deformylase</fullName>
        <shortName evidence="2">PDF</shortName>
        <ecNumber evidence="2">3.5.1.88</ecNumber>
    </recommendedName>
    <alternativeName>
        <fullName evidence="2">Polypeptide deformylase</fullName>
    </alternativeName>
</protein>
<evidence type="ECO:0000313" key="4">
    <source>
        <dbReference type="Proteomes" id="UP000567293"/>
    </source>
</evidence>
<keyword evidence="4" id="KW-1185">Reference proteome</keyword>
<dbReference type="NCBIfam" id="NF001159">
    <property type="entry name" value="PRK00150.1-3"/>
    <property type="match status" value="1"/>
</dbReference>
<comment type="function">
    <text evidence="2">Removes the formyl group from the N-terminal Met of newly synthesized proteins. Requires at least a dipeptide for an efficient rate of reaction. N-terminal L-methionine is a prerequisite for activity but the enzyme has broad specificity at other positions.</text>
</comment>
<dbReference type="NCBIfam" id="TIGR00079">
    <property type="entry name" value="pept_deformyl"/>
    <property type="match status" value="1"/>
</dbReference>
<keyword evidence="2" id="KW-0648">Protein biosynthesis</keyword>
<keyword evidence="2" id="KW-0479">Metal-binding</keyword>
<dbReference type="SUPFAM" id="SSF56420">
    <property type="entry name" value="Peptide deformylase"/>
    <property type="match status" value="1"/>
</dbReference>
<dbReference type="InterPro" id="IPR023635">
    <property type="entry name" value="Peptide_deformylase"/>
</dbReference>
<dbReference type="PRINTS" id="PR01576">
    <property type="entry name" value="PDEFORMYLASE"/>
</dbReference>
<comment type="similarity">
    <text evidence="1 2">Belongs to the polypeptide deformylase family.</text>
</comment>
<dbReference type="PANTHER" id="PTHR10458">
    <property type="entry name" value="PEPTIDE DEFORMYLASE"/>
    <property type="match status" value="1"/>
</dbReference>
<gene>
    <name evidence="2 3" type="primary">def</name>
    <name evidence="3" type="ORF">HRJ53_02615</name>
</gene>
<evidence type="ECO:0000256" key="2">
    <source>
        <dbReference type="HAMAP-Rule" id="MF_00163"/>
    </source>
</evidence>
<dbReference type="HAMAP" id="MF_00163">
    <property type="entry name" value="Pep_deformylase"/>
    <property type="match status" value="1"/>
</dbReference>
<dbReference type="InterPro" id="IPR036821">
    <property type="entry name" value="Peptide_deformylase_sf"/>
</dbReference>
<dbReference type="GO" id="GO:0042586">
    <property type="term" value="F:peptide deformylase activity"/>
    <property type="evidence" value="ECO:0007669"/>
    <property type="project" value="UniProtKB-UniRule"/>
</dbReference>
<dbReference type="PANTHER" id="PTHR10458:SF22">
    <property type="entry name" value="PEPTIDE DEFORMYLASE"/>
    <property type="match status" value="1"/>
</dbReference>
<organism evidence="3 4">
    <name type="scientific">Candidatus Acidiferrum panamense</name>
    <dbReference type="NCBI Taxonomy" id="2741543"/>
    <lineage>
        <taxon>Bacteria</taxon>
        <taxon>Pseudomonadati</taxon>
        <taxon>Acidobacteriota</taxon>
        <taxon>Terriglobia</taxon>
        <taxon>Candidatus Acidiferrales</taxon>
        <taxon>Candidatus Acidiferrum</taxon>
    </lineage>
</organism>
<keyword evidence="2" id="KW-0408">Iron</keyword>